<proteinExistence type="predicted"/>
<dbReference type="InterPro" id="IPR046486">
    <property type="entry name" value="DUF6579"/>
</dbReference>
<feature type="region of interest" description="Disordered" evidence="1">
    <location>
        <begin position="478"/>
        <end position="501"/>
    </location>
</feature>
<feature type="region of interest" description="Disordered" evidence="1">
    <location>
        <begin position="454"/>
        <end position="473"/>
    </location>
</feature>
<reference evidence="2 3" key="1">
    <citation type="journal article" date="2018" name="IMA Fungus">
        <title>IMA Genome-F 9: Draft genome sequence of Annulohypoxylon stygium, Aspergillus mulundensis, Berkeleyomyces basicola (syn. Thielaviopsis basicola), Ceratocystis smalleyi, two Cercospora beticola strains, Coleophoma cylindrospora, Fusarium fracticaudum, Phialophora cf. hyalina, and Morchella septimelata.</title>
        <authorList>
            <person name="Wingfield B.D."/>
            <person name="Bills G.F."/>
            <person name="Dong Y."/>
            <person name="Huang W."/>
            <person name="Nel W.J."/>
            <person name="Swalarsk-Parry B.S."/>
            <person name="Vaghefi N."/>
            <person name="Wilken P.M."/>
            <person name="An Z."/>
            <person name="de Beer Z.W."/>
            <person name="De Vos L."/>
            <person name="Chen L."/>
            <person name="Duong T.A."/>
            <person name="Gao Y."/>
            <person name="Hammerbacher A."/>
            <person name="Kikkert J.R."/>
            <person name="Li Y."/>
            <person name="Li H."/>
            <person name="Li K."/>
            <person name="Li Q."/>
            <person name="Liu X."/>
            <person name="Ma X."/>
            <person name="Naidoo K."/>
            <person name="Pethybridge S.J."/>
            <person name="Sun J."/>
            <person name="Steenkamp E.T."/>
            <person name="van der Nest M.A."/>
            <person name="van Wyk S."/>
            <person name="Wingfield M.J."/>
            <person name="Xiong C."/>
            <person name="Yue Q."/>
            <person name="Zhang X."/>
        </authorList>
    </citation>
    <scope>NUCLEOTIDE SEQUENCE [LARGE SCALE GENOMIC DNA]</scope>
    <source>
        <strain evidence="2 3">BP6252</strain>
    </source>
</reference>
<feature type="compositionally biased region" description="Basic residues" evidence="1">
    <location>
        <begin position="479"/>
        <end position="501"/>
    </location>
</feature>
<keyword evidence="3" id="KW-1185">Reference proteome</keyword>
<accession>A0A3D8Q4H6</accession>
<feature type="compositionally biased region" description="Polar residues" evidence="1">
    <location>
        <begin position="454"/>
        <end position="463"/>
    </location>
</feature>
<dbReference type="AlphaFoldDB" id="A0A3D8Q4H6"/>
<organism evidence="2 3">
    <name type="scientific">Coleophoma cylindrospora</name>
    <dbReference type="NCBI Taxonomy" id="1849047"/>
    <lineage>
        <taxon>Eukaryota</taxon>
        <taxon>Fungi</taxon>
        <taxon>Dikarya</taxon>
        <taxon>Ascomycota</taxon>
        <taxon>Pezizomycotina</taxon>
        <taxon>Leotiomycetes</taxon>
        <taxon>Helotiales</taxon>
        <taxon>Dermateaceae</taxon>
        <taxon>Coleophoma</taxon>
    </lineage>
</organism>
<protein>
    <submittedName>
        <fullName evidence="2">Uncharacterized protein</fullName>
    </submittedName>
</protein>
<name>A0A3D8Q4H6_9HELO</name>
<evidence type="ECO:0000313" key="2">
    <source>
        <dbReference type="EMBL" id="RDW56580.1"/>
    </source>
</evidence>
<gene>
    <name evidence="2" type="ORF">BP6252_14085</name>
</gene>
<dbReference type="Proteomes" id="UP000256645">
    <property type="component" value="Unassembled WGS sequence"/>
</dbReference>
<evidence type="ECO:0000256" key="1">
    <source>
        <dbReference type="SAM" id="MobiDB-lite"/>
    </source>
</evidence>
<dbReference type="Pfam" id="PF20219">
    <property type="entry name" value="DUF6579"/>
    <property type="match status" value="1"/>
</dbReference>
<dbReference type="EMBL" id="PDLM01000037">
    <property type="protein sequence ID" value="RDW56580.1"/>
    <property type="molecule type" value="Genomic_DNA"/>
</dbReference>
<comment type="caution">
    <text evidence="2">The sequence shown here is derived from an EMBL/GenBank/DDBJ whole genome shotgun (WGS) entry which is preliminary data.</text>
</comment>
<evidence type="ECO:0000313" key="3">
    <source>
        <dbReference type="Proteomes" id="UP000256645"/>
    </source>
</evidence>
<dbReference type="STRING" id="1849047.A0A3D8Q4H6"/>
<sequence>MYRGSTFHQRFYHETANGYETNDRARLLAYLRLLAYMQKRGFGRHCATPTRLHCTVTWHTAVPSDSLVDHHLLSRPVEPQEFPPSTLLAIYYGFSYSKFFNVGVKAAKTSGKKSRKGLEWTGIITIPLDIQAFLYAKTAESCTSAFEKGALGLKHIGDFCANFRQQPNSSAPSVHVFDSSIAVVFRGKDCIRLLATFLQGVQVVAHLLEVLGESELKQIGVRIANELSAQTSLKVPKIFASHVYAYAKSEATRVYGDGLQHLYFLFHPDNNWHPEFQDLVTSRPLPDNLVAMSESLDCLVVWMKFVRGHLDRVRLKVSKTTMFHLIIPAYETTAIKDPLEFPDVGLLMIHGETYRQQPLMWFNLPTVENYPGSLLSFKYIGNMARPESDWKGVATVATGAGVFTATTALVLGAALICPPVALAWPCAAGFGAISAAEAVDNRLSKEVPRVLGTVESNNNNADGDQNGLVDSEDIIIQPRTKHVRQRKHRHGNHQGHRRSRS</sequence>
<dbReference type="OrthoDB" id="3852249at2759"/>